<dbReference type="eggNOG" id="ENOG5033AVM">
    <property type="taxonomic scope" value="Bacteria"/>
</dbReference>
<accession>A0A074J7G3</accession>
<keyword evidence="3" id="KW-1185">Reference proteome</keyword>
<gene>
    <name evidence="2" type="ORF">TP2_17830</name>
</gene>
<dbReference type="AlphaFoldDB" id="A0A074J7G3"/>
<feature type="transmembrane region" description="Helical" evidence="1">
    <location>
        <begin position="12"/>
        <end position="33"/>
    </location>
</feature>
<keyword evidence="1" id="KW-1133">Transmembrane helix</keyword>
<evidence type="ECO:0000256" key="1">
    <source>
        <dbReference type="SAM" id="Phobius"/>
    </source>
</evidence>
<dbReference type="Proteomes" id="UP000027432">
    <property type="component" value="Unassembled WGS sequence"/>
</dbReference>
<evidence type="ECO:0000313" key="2">
    <source>
        <dbReference type="EMBL" id="KEO53451.1"/>
    </source>
</evidence>
<evidence type="ECO:0000313" key="3">
    <source>
        <dbReference type="Proteomes" id="UP000027432"/>
    </source>
</evidence>
<dbReference type="OrthoDB" id="7866331at2"/>
<comment type="caution">
    <text evidence="2">The sequence shown here is derived from an EMBL/GenBank/DDBJ whole genome shotgun (WGS) entry which is preliminary data.</text>
</comment>
<name>A0A074J7G3_9RHOB</name>
<sequence>MQKLTTLQGIKVVIELLAGLTVIVSLVIGLMTYRAQQAQVRRDATFTVLSRLSEDRLLDVQRRISSELARSEIKKFKGVRVPRDTMATYIGSLAETSSDRLLFDQDIITLVSYFDDAEVCIETKTCDEKILSAHLDEVAVRYACLLLPYVFKMRDEYLLTGLGDRMSLLVNYETRC</sequence>
<organism evidence="2 3">
    <name type="scientific">Thioclava pacifica DSM 10166</name>
    <dbReference type="NCBI Taxonomy" id="1353537"/>
    <lineage>
        <taxon>Bacteria</taxon>
        <taxon>Pseudomonadati</taxon>
        <taxon>Pseudomonadota</taxon>
        <taxon>Alphaproteobacteria</taxon>
        <taxon>Rhodobacterales</taxon>
        <taxon>Paracoccaceae</taxon>
        <taxon>Thioclava</taxon>
    </lineage>
</organism>
<reference evidence="2 3" key="1">
    <citation type="submission" date="2013-07" db="EMBL/GenBank/DDBJ databases">
        <title>Thioclava pacifica DSM 10166 Genome Sequencing.</title>
        <authorList>
            <person name="Lai Q."/>
            <person name="Shao Z."/>
        </authorList>
    </citation>
    <scope>NUCLEOTIDE SEQUENCE [LARGE SCALE GENOMIC DNA]</scope>
    <source>
        <strain evidence="2 3">DSM 10166</strain>
    </source>
</reference>
<keyword evidence="1" id="KW-0812">Transmembrane</keyword>
<keyword evidence="1" id="KW-0472">Membrane</keyword>
<proteinExistence type="predicted"/>
<dbReference type="EMBL" id="AUND01000015">
    <property type="protein sequence ID" value="KEO53451.1"/>
    <property type="molecule type" value="Genomic_DNA"/>
</dbReference>
<protein>
    <submittedName>
        <fullName evidence="2">Uncharacterized protein</fullName>
    </submittedName>
</protein>